<proteinExistence type="predicted"/>
<dbReference type="InterPro" id="IPR051503">
    <property type="entry name" value="ComplSys_Reg/VirEntry_Med"/>
</dbReference>
<evidence type="ECO:0000256" key="3">
    <source>
        <dbReference type="ARBA" id="ARBA00022729"/>
    </source>
</evidence>
<reference evidence="9" key="1">
    <citation type="submission" date="2023-08" db="EMBL/GenBank/DDBJ databases">
        <authorList>
            <person name="Alioto T."/>
            <person name="Alioto T."/>
            <person name="Gomez Garrido J."/>
        </authorList>
    </citation>
    <scope>NUCLEOTIDE SEQUENCE</scope>
</reference>
<dbReference type="PANTHER" id="PTHR45785:SF2">
    <property type="entry name" value="COMPLEMENT FACTOR H-RELATED"/>
    <property type="match status" value="1"/>
</dbReference>
<keyword evidence="2 5" id="KW-0768">Sushi</keyword>
<evidence type="ECO:0000256" key="7">
    <source>
        <dbReference type="SAM" id="SignalP"/>
    </source>
</evidence>
<feature type="region of interest" description="Disordered" evidence="6">
    <location>
        <begin position="638"/>
        <end position="670"/>
    </location>
</feature>
<dbReference type="CDD" id="cd00033">
    <property type="entry name" value="CCP"/>
    <property type="match status" value="5"/>
</dbReference>
<feature type="chain" id="PRO_5043796581" evidence="7">
    <location>
        <begin position="23"/>
        <end position="670"/>
    </location>
</feature>
<keyword evidence="4 5" id="KW-1015">Disulfide bond</keyword>
<feature type="domain" description="Sushi" evidence="8">
    <location>
        <begin position="516"/>
        <end position="574"/>
    </location>
</feature>
<dbReference type="Gene3D" id="2.10.70.10">
    <property type="entry name" value="Complement Module, domain 1"/>
    <property type="match status" value="9"/>
</dbReference>
<sequence>MYVITRSCVLILWIQTLAFVRSQDCTLEQFMRSNLYDQNFDTSSLEASYAPGRQIRVGCIVGFSGFFKLSCIEGKWESKGTNCQPRSCGHPGDAQFADFHLVHGDDFVFGSQVVYTCHKGYQMVSRSSTRNCMANGWSGVVPVCEAQQCPAIYVGDKVQVIGDPEEAMYGNVLRFSCKSRSQILTGSQEIYCDESGSWSDKAPECKEIESEFNPRPSCQPITCVLSGLTIGGVSYNPNKMVFSPGETVRVSCGERHFVSTPQTRSATATCDNRGNWDFEPVCREVTCETFGHRHVMFQRYYRDNTKRLYDTAYYNCATGYRATANQATCTRDGWTPNPLCEKKTCRKLEIENTEIIQTDKEIFKYGDRVTYSCKNGYEGQFTLTCRAETYRPWAGEKNCRVAGCDRMDIANADITSYKRNKYDHNDRVEYTCRDDPQVYFTVTCQKGNWIGVQSCTGCPQIDIPNGFFVAVNATQNDEKRYYSCKEGYKLSTGGWWAEAECINGQWSGLQKCIENSQCGEPPKILNGVTSYVTRSTQHVSVECQKGYRAKDSWLTCQDGEWDFRRFSPETICAPEFEPCGPPARVENAVIETPYLKEFLSGSRVTYICRANYIAKGENTIRCLDGEWDQPRIVCTPPSAPTVSPTGPIPLTAPTVSPTPKPTAIPAPQEQ</sequence>
<evidence type="ECO:0000313" key="10">
    <source>
        <dbReference type="Proteomes" id="UP001178508"/>
    </source>
</evidence>
<feature type="domain" description="Sushi" evidence="8">
    <location>
        <begin position="577"/>
        <end position="636"/>
    </location>
</feature>
<evidence type="ECO:0000256" key="1">
    <source>
        <dbReference type="ARBA" id="ARBA00004328"/>
    </source>
</evidence>
<protein>
    <submittedName>
        <fullName evidence="9">Complement factor H-like</fullName>
    </submittedName>
</protein>
<dbReference type="Proteomes" id="UP001178508">
    <property type="component" value="Chromosome 7"/>
</dbReference>
<dbReference type="EMBL" id="OY660870">
    <property type="protein sequence ID" value="CAJ1061168.1"/>
    <property type="molecule type" value="Genomic_DNA"/>
</dbReference>
<keyword evidence="3 7" id="KW-0732">Signal</keyword>
<evidence type="ECO:0000256" key="5">
    <source>
        <dbReference type="PROSITE-ProRule" id="PRU00302"/>
    </source>
</evidence>
<evidence type="ECO:0000256" key="4">
    <source>
        <dbReference type="ARBA" id="ARBA00023157"/>
    </source>
</evidence>
<dbReference type="PANTHER" id="PTHR45785">
    <property type="entry name" value="COMPLEMENT FACTOR H-RELATED"/>
    <property type="match status" value="1"/>
</dbReference>
<evidence type="ECO:0000256" key="6">
    <source>
        <dbReference type="SAM" id="MobiDB-lite"/>
    </source>
</evidence>
<evidence type="ECO:0000256" key="2">
    <source>
        <dbReference type="ARBA" id="ARBA00022659"/>
    </source>
</evidence>
<dbReference type="PROSITE" id="PS50923">
    <property type="entry name" value="SUSHI"/>
    <property type="match status" value="7"/>
</dbReference>
<dbReference type="SUPFAM" id="SSF57535">
    <property type="entry name" value="Complement control module/SCR domain"/>
    <property type="match status" value="8"/>
</dbReference>
<feature type="disulfide bond" evidence="5">
    <location>
        <begin position="149"/>
        <end position="192"/>
    </location>
</feature>
<feature type="domain" description="Sushi" evidence="8">
    <location>
        <begin position="402"/>
        <end position="457"/>
    </location>
</feature>
<comment type="subcellular location">
    <subcellularLocation>
        <location evidence="1">Virion</location>
    </subcellularLocation>
</comment>
<feature type="signal peptide" evidence="7">
    <location>
        <begin position="1"/>
        <end position="22"/>
    </location>
</feature>
<evidence type="ECO:0000259" key="8">
    <source>
        <dbReference type="PROSITE" id="PS50923"/>
    </source>
</evidence>
<evidence type="ECO:0000313" key="9">
    <source>
        <dbReference type="EMBL" id="CAJ1061168.1"/>
    </source>
</evidence>
<feature type="domain" description="Sushi" evidence="8">
    <location>
        <begin position="343"/>
        <end position="401"/>
    </location>
</feature>
<dbReference type="Pfam" id="PF00084">
    <property type="entry name" value="Sushi"/>
    <property type="match status" value="7"/>
</dbReference>
<feature type="domain" description="Sushi" evidence="8">
    <location>
        <begin position="216"/>
        <end position="284"/>
    </location>
</feature>
<dbReference type="InterPro" id="IPR035976">
    <property type="entry name" value="Sushi/SCR/CCP_sf"/>
</dbReference>
<feature type="domain" description="Sushi" evidence="8">
    <location>
        <begin position="147"/>
        <end position="207"/>
    </location>
</feature>
<comment type="caution">
    <text evidence="5">Lacks conserved residue(s) required for the propagation of feature annotation.</text>
</comment>
<feature type="disulfide bond" evidence="5">
    <location>
        <begin position="117"/>
        <end position="144"/>
    </location>
</feature>
<organism evidence="9 10">
    <name type="scientific">Xyrichtys novacula</name>
    <name type="common">Pearly razorfish</name>
    <name type="synonym">Hemipteronotus novacula</name>
    <dbReference type="NCBI Taxonomy" id="13765"/>
    <lineage>
        <taxon>Eukaryota</taxon>
        <taxon>Metazoa</taxon>
        <taxon>Chordata</taxon>
        <taxon>Craniata</taxon>
        <taxon>Vertebrata</taxon>
        <taxon>Euteleostomi</taxon>
        <taxon>Actinopterygii</taxon>
        <taxon>Neopterygii</taxon>
        <taxon>Teleostei</taxon>
        <taxon>Neoteleostei</taxon>
        <taxon>Acanthomorphata</taxon>
        <taxon>Eupercaria</taxon>
        <taxon>Labriformes</taxon>
        <taxon>Labridae</taxon>
        <taxon>Xyrichtys</taxon>
    </lineage>
</organism>
<keyword evidence="10" id="KW-1185">Reference proteome</keyword>
<dbReference type="SMART" id="SM00032">
    <property type="entry name" value="CCP"/>
    <property type="match status" value="9"/>
</dbReference>
<feature type="domain" description="Sushi" evidence="8">
    <location>
        <begin position="86"/>
        <end position="146"/>
    </location>
</feature>
<accession>A0AAV1FJ11</accession>
<feature type="disulfide bond" evidence="5">
    <location>
        <begin position="579"/>
        <end position="622"/>
    </location>
</feature>
<gene>
    <name evidence="9" type="ORF">XNOV1_A019707</name>
</gene>
<dbReference type="AlphaFoldDB" id="A0AAV1FJ11"/>
<dbReference type="InterPro" id="IPR000436">
    <property type="entry name" value="Sushi_SCR_CCP_dom"/>
</dbReference>
<name>A0AAV1FJ11_XYRNO</name>